<evidence type="ECO:0000256" key="1">
    <source>
        <dbReference type="SAM" id="MobiDB-lite"/>
    </source>
</evidence>
<organism evidence="2 3">
    <name type="scientific">Cutaneotrichosporon cavernicola</name>
    <dbReference type="NCBI Taxonomy" id="279322"/>
    <lineage>
        <taxon>Eukaryota</taxon>
        <taxon>Fungi</taxon>
        <taxon>Dikarya</taxon>
        <taxon>Basidiomycota</taxon>
        <taxon>Agaricomycotina</taxon>
        <taxon>Tremellomycetes</taxon>
        <taxon>Trichosporonales</taxon>
        <taxon>Trichosporonaceae</taxon>
        <taxon>Cutaneotrichosporon</taxon>
    </lineage>
</organism>
<dbReference type="EMBL" id="AP028212">
    <property type="protein sequence ID" value="BEI87348.1"/>
    <property type="molecule type" value="Genomic_DNA"/>
</dbReference>
<dbReference type="Proteomes" id="UP001233271">
    <property type="component" value="Chromosome 1"/>
</dbReference>
<dbReference type="KEGG" id="ccac:CcaHIS019_0100660"/>
<keyword evidence="3" id="KW-1185">Reference proteome</keyword>
<sequence length="74" mass="8323">MTLRRVHQAPDQRIQSQITAVPQPRPVFDLNLSSFSGFSDFYQLVLSPLTQLGDPDVDLLPRHPGNPNQQWGIA</sequence>
<dbReference type="RefSeq" id="XP_060452614.1">
    <property type="nucleotide sequence ID" value="XM_060602788.1"/>
</dbReference>
<evidence type="ECO:0000313" key="3">
    <source>
        <dbReference type="Proteomes" id="UP001233271"/>
    </source>
</evidence>
<accession>A0AA48IHP9</accession>
<name>A0AA48IHP9_9TREE</name>
<protein>
    <submittedName>
        <fullName evidence="2">Uncharacterized protein</fullName>
    </submittedName>
</protein>
<gene>
    <name evidence="2" type="ORF">CcaverHIS019_0100660</name>
</gene>
<reference evidence="2" key="1">
    <citation type="journal article" date="2023" name="BMC Genomics">
        <title>Chromosome-level genome assemblies of Cutaneotrichosporon spp. (Trichosporonales, Basidiomycota) reveal imbalanced evolution between nucleotide sequences and chromosome synteny.</title>
        <authorList>
            <person name="Kobayashi Y."/>
            <person name="Kayamori A."/>
            <person name="Aoki K."/>
            <person name="Shiwa Y."/>
            <person name="Matsutani M."/>
            <person name="Fujita N."/>
            <person name="Sugita T."/>
            <person name="Iwasaki W."/>
            <person name="Tanaka N."/>
            <person name="Takashima M."/>
        </authorList>
    </citation>
    <scope>NUCLEOTIDE SEQUENCE</scope>
    <source>
        <strain evidence="2">HIS019</strain>
    </source>
</reference>
<feature type="region of interest" description="Disordered" evidence="1">
    <location>
        <begin position="55"/>
        <end position="74"/>
    </location>
</feature>
<dbReference type="GeneID" id="85491219"/>
<proteinExistence type="predicted"/>
<dbReference type="AlphaFoldDB" id="A0AA48IHP9"/>
<evidence type="ECO:0000313" key="2">
    <source>
        <dbReference type="EMBL" id="BEI87348.1"/>
    </source>
</evidence>